<feature type="compositionally biased region" description="Basic residues" evidence="8">
    <location>
        <begin position="1518"/>
        <end position="1530"/>
    </location>
</feature>
<dbReference type="GO" id="GO:0005576">
    <property type="term" value="C:extracellular region"/>
    <property type="evidence" value="ECO:0007669"/>
    <property type="project" value="TreeGrafter"/>
</dbReference>
<keyword evidence="6" id="KW-0325">Glycoprotein</keyword>
<evidence type="ECO:0008006" key="14">
    <source>
        <dbReference type="Google" id="ProtNLM"/>
    </source>
</evidence>
<dbReference type="InterPro" id="IPR001881">
    <property type="entry name" value="EGF-like_Ca-bd_dom"/>
</dbReference>
<feature type="disulfide bond" evidence="7">
    <location>
        <begin position="1181"/>
        <end position="1190"/>
    </location>
</feature>
<dbReference type="InterPro" id="IPR013032">
    <property type="entry name" value="EGF-like_CS"/>
</dbReference>
<dbReference type="PROSITE" id="PS01186">
    <property type="entry name" value="EGF_2"/>
    <property type="match status" value="5"/>
</dbReference>
<dbReference type="PROSITE" id="PS50026">
    <property type="entry name" value="EGF_3"/>
    <property type="match status" value="8"/>
</dbReference>
<dbReference type="Proteomes" id="UP001046870">
    <property type="component" value="Chromosome 12"/>
</dbReference>
<feature type="disulfide bond" evidence="7">
    <location>
        <begin position="1738"/>
        <end position="1748"/>
    </location>
</feature>
<feature type="disulfide bond" evidence="7">
    <location>
        <begin position="1852"/>
        <end position="1861"/>
    </location>
</feature>
<evidence type="ECO:0000259" key="9">
    <source>
        <dbReference type="PROSITE" id="PS50026"/>
    </source>
</evidence>
<dbReference type="InterPro" id="IPR000742">
    <property type="entry name" value="EGF"/>
</dbReference>
<name>A0A9D3TA48_MEGAT</name>
<dbReference type="Pfam" id="PF00008">
    <property type="entry name" value="EGF"/>
    <property type="match status" value="1"/>
</dbReference>
<dbReference type="PROSITE" id="PS01187">
    <property type="entry name" value="EGF_CA"/>
    <property type="match status" value="1"/>
</dbReference>
<dbReference type="SMART" id="SM00181">
    <property type="entry name" value="EGF"/>
    <property type="match status" value="14"/>
</dbReference>
<feature type="domain" description="EGF-like" evidence="9">
    <location>
        <begin position="1734"/>
        <end position="1766"/>
    </location>
</feature>
<dbReference type="InterPro" id="IPR007110">
    <property type="entry name" value="Ig-like_dom"/>
</dbReference>
<feature type="disulfide bond" evidence="7">
    <location>
        <begin position="1218"/>
        <end position="1227"/>
    </location>
</feature>
<feature type="domain" description="VWFD" evidence="11">
    <location>
        <begin position="406"/>
        <end position="589"/>
    </location>
</feature>
<dbReference type="PROSITE" id="PS00010">
    <property type="entry name" value="ASX_HYDROXYL"/>
    <property type="match status" value="1"/>
</dbReference>
<dbReference type="GO" id="GO:0005102">
    <property type="term" value="F:signaling receptor binding"/>
    <property type="evidence" value="ECO:0007669"/>
    <property type="project" value="TreeGrafter"/>
</dbReference>
<evidence type="ECO:0000256" key="3">
    <source>
        <dbReference type="ARBA" id="ARBA00022737"/>
    </source>
</evidence>
<dbReference type="Pfam" id="PF25024">
    <property type="entry name" value="EGF_TEN"/>
    <property type="match status" value="1"/>
</dbReference>
<reference evidence="12" key="1">
    <citation type="submission" date="2021-01" db="EMBL/GenBank/DDBJ databases">
        <authorList>
            <person name="Zahm M."/>
            <person name="Roques C."/>
            <person name="Cabau C."/>
            <person name="Klopp C."/>
            <person name="Donnadieu C."/>
            <person name="Jouanno E."/>
            <person name="Lampietro C."/>
            <person name="Louis A."/>
            <person name="Herpin A."/>
            <person name="Echchiki A."/>
            <person name="Berthelot C."/>
            <person name="Parey E."/>
            <person name="Roest-Crollius H."/>
            <person name="Braasch I."/>
            <person name="Postlethwait J."/>
            <person name="Bobe J."/>
            <person name="Montfort J."/>
            <person name="Bouchez O."/>
            <person name="Begum T."/>
            <person name="Mejri S."/>
            <person name="Adams A."/>
            <person name="Chen W.-J."/>
            <person name="Guiguen Y."/>
        </authorList>
    </citation>
    <scope>NUCLEOTIDE SEQUENCE</scope>
    <source>
        <strain evidence="12">YG-15Mar2019-1</strain>
        <tissue evidence="12">Brain</tissue>
    </source>
</reference>
<keyword evidence="1 7" id="KW-0245">EGF-like domain</keyword>
<evidence type="ECO:0000313" key="12">
    <source>
        <dbReference type="EMBL" id="KAG7467339.1"/>
    </source>
</evidence>
<dbReference type="PANTHER" id="PTHR14949">
    <property type="entry name" value="EGF-LIKE-DOMAIN, MULTIPLE 7, 8"/>
    <property type="match status" value="1"/>
</dbReference>
<dbReference type="InterPro" id="IPR057774">
    <property type="entry name" value="D8C_UMOD/GP2/OIT3-like"/>
</dbReference>
<keyword evidence="2" id="KW-0732">Signal</keyword>
<feature type="disulfide bond" evidence="7">
    <location>
        <begin position="1756"/>
        <end position="1765"/>
    </location>
</feature>
<dbReference type="FunFam" id="2.10.25.10:FF:000499">
    <property type="entry name" value="Predicted protein"/>
    <property type="match status" value="1"/>
</dbReference>
<dbReference type="EMBL" id="JAFDVH010000012">
    <property type="protein sequence ID" value="KAG7467339.1"/>
    <property type="molecule type" value="Genomic_DNA"/>
</dbReference>
<dbReference type="SUPFAM" id="SSF57184">
    <property type="entry name" value="Growth factor receptor domain"/>
    <property type="match status" value="1"/>
</dbReference>
<evidence type="ECO:0000256" key="2">
    <source>
        <dbReference type="ARBA" id="ARBA00022729"/>
    </source>
</evidence>
<evidence type="ECO:0000256" key="1">
    <source>
        <dbReference type="ARBA" id="ARBA00022536"/>
    </source>
</evidence>
<keyword evidence="3" id="KW-0677">Repeat</keyword>
<feature type="domain" description="EGF-like" evidence="9">
    <location>
        <begin position="1894"/>
        <end position="1926"/>
    </location>
</feature>
<proteinExistence type="predicted"/>
<dbReference type="InterPro" id="IPR009030">
    <property type="entry name" value="Growth_fac_rcpt_cys_sf"/>
</dbReference>
<feature type="domain" description="EGF-like" evidence="9">
    <location>
        <begin position="1830"/>
        <end position="1862"/>
    </location>
</feature>
<dbReference type="Gene3D" id="2.10.25.10">
    <property type="entry name" value="Laminin"/>
    <property type="match status" value="12"/>
</dbReference>
<dbReference type="InterPro" id="IPR058727">
    <property type="entry name" value="Helical_Vwde"/>
</dbReference>
<feature type="compositionally biased region" description="Low complexity" evidence="8">
    <location>
        <begin position="1535"/>
        <end position="1550"/>
    </location>
</feature>
<dbReference type="Pfam" id="PF25776">
    <property type="entry name" value="Ig_VWDE"/>
    <property type="match status" value="1"/>
</dbReference>
<feature type="domain" description="EGF-like" evidence="9">
    <location>
        <begin position="1767"/>
        <end position="1798"/>
    </location>
</feature>
<dbReference type="PROSITE" id="PS50835">
    <property type="entry name" value="IG_LIKE"/>
    <property type="match status" value="1"/>
</dbReference>
<evidence type="ECO:0000259" key="11">
    <source>
        <dbReference type="PROSITE" id="PS51233"/>
    </source>
</evidence>
<evidence type="ECO:0000256" key="5">
    <source>
        <dbReference type="ARBA" id="ARBA00023157"/>
    </source>
</evidence>
<dbReference type="GO" id="GO:0048731">
    <property type="term" value="P:system development"/>
    <property type="evidence" value="ECO:0007669"/>
    <property type="project" value="UniProtKB-ARBA"/>
</dbReference>
<feature type="domain" description="EGF-like" evidence="9">
    <location>
        <begin position="1152"/>
        <end position="1191"/>
    </location>
</feature>
<dbReference type="Pfam" id="PF23283">
    <property type="entry name" value="D8C_UMOD"/>
    <property type="match status" value="1"/>
</dbReference>
<gene>
    <name evidence="12" type="ORF">MATL_G00152310</name>
</gene>
<feature type="disulfide bond" evidence="7">
    <location>
        <begin position="1706"/>
        <end position="1716"/>
    </location>
</feature>
<evidence type="ECO:0000256" key="4">
    <source>
        <dbReference type="ARBA" id="ARBA00023054"/>
    </source>
</evidence>
<organism evidence="12 13">
    <name type="scientific">Megalops atlanticus</name>
    <name type="common">Tarpon</name>
    <name type="synonym">Clupea gigantea</name>
    <dbReference type="NCBI Taxonomy" id="7932"/>
    <lineage>
        <taxon>Eukaryota</taxon>
        <taxon>Metazoa</taxon>
        <taxon>Chordata</taxon>
        <taxon>Craniata</taxon>
        <taxon>Vertebrata</taxon>
        <taxon>Euteleostomi</taxon>
        <taxon>Actinopterygii</taxon>
        <taxon>Neopterygii</taxon>
        <taxon>Teleostei</taxon>
        <taxon>Elopiformes</taxon>
        <taxon>Megalopidae</taxon>
        <taxon>Megalops</taxon>
    </lineage>
</organism>
<dbReference type="FunFam" id="2.10.25.10:FF:000490">
    <property type="entry name" value="von Willebrand factor D and EGF domain-containing protein"/>
    <property type="match status" value="1"/>
</dbReference>
<feature type="region of interest" description="Disordered" evidence="8">
    <location>
        <begin position="1496"/>
        <end position="1550"/>
    </location>
</feature>
<dbReference type="InterPro" id="IPR018097">
    <property type="entry name" value="EGF_Ca-bd_CS"/>
</dbReference>
<keyword evidence="13" id="KW-1185">Reference proteome</keyword>
<feature type="compositionally biased region" description="Basic and acidic residues" evidence="8">
    <location>
        <begin position="709"/>
        <end position="723"/>
    </location>
</feature>
<comment type="caution">
    <text evidence="7">Lacks conserved residue(s) required for the propagation of feature annotation.</text>
</comment>
<protein>
    <recommendedName>
        <fullName evidence="14">von Willebrand factor D and EGF domain-containing protein</fullName>
    </recommendedName>
</protein>
<dbReference type="PROSITE" id="PS00022">
    <property type="entry name" value="EGF_1"/>
    <property type="match status" value="6"/>
</dbReference>
<keyword evidence="4" id="KW-0175">Coiled coil</keyword>
<dbReference type="SMART" id="SM00216">
    <property type="entry name" value="VWD"/>
    <property type="match status" value="1"/>
</dbReference>
<dbReference type="Pfam" id="PF12661">
    <property type="entry name" value="hEGF"/>
    <property type="match status" value="1"/>
</dbReference>
<dbReference type="GO" id="GO:0009986">
    <property type="term" value="C:cell surface"/>
    <property type="evidence" value="ECO:0007669"/>
    <property type="project" value="TreeGrafter"/>
</dbReference>
<feature type="domain" description="Ig-like" evidence="10">
    <location>
        <begin position="173"/>
        <end position="266"/>
    </location>
</feature>
<accession>A0A9D3TA48</accession>
<dbReference type="CDD" id="cd00054">
    <property type="entry name" value="EGF_CA"/>
    <property type="match status" value="3"/>
</dbReference>
<dbReference type="GO" id="GO:0005509">
    <property type="term" value="F:calcium ion binding"/>
    <property type="evidence" value="ECO:0007669"/>
    <property type="project" value="InterPro"/>
</dbReference>
<feature type="disulfide bond" evidence="7">
    <location>
        <begin position="1770"/>
        <end position="1780"/>
    </location>
</feature>
<dbReference type="InterPro" id="IPR057885">
    <property type="entry name" value="Ig_VWDE"/>
</dbReference>
<dbReference type="PANTHER" id="PTHR14949:SF52">
    <property type="entry name" value="VON WILLEBRAND FACTOR D AND EGF DOMAIN-CONTAINING PROTEIN"/>
    <property type="match status" value="1"/>
</dbReference>
<dbReference type="SMART" id="SM00179">
    <property type="entry name" value="EGF_CA"/>
    <property type="match status" value="6"/>
</dbReference>
<feature type="region of interest" description="Disordered" evidence="8">
    <location>
        <begin position="653"/>
        <end position="723"/>
    </location>
</feature>
<dbReference type="InterPro" id="IPR000152">
    <property type="entry name" value="EGF-type_Asp/Asn_hydroxyl_site"/>
</dbReference>
<feature type="disulfide bond" evidence="7">
    <location>
        <begin position="1898"/>
        <end position="1908"/>
    </location>
</feature>
<dbReference type="Pfam" id="PF26129">
    <property type="entry name" value="Vwde"/>
    <property type="match status" value="1"/>
</dbReference>
<feature type="disulfide bond" evidence="7">
    <location>
        <begin position="1197"/>
        <end position="1207"/>
    </location>
</feature>
<feature type="disulfide bond" evidence="7">
    <location>
        <begin position="1788"/>
        <end position="1797"/>
    </location>
</feature>
<dbReference type="OrthoDB" id="382013at2759"/>
<evidence type="ECO:0000256" key="7">
    <source>
        <dbReference type="PROSITE-ProRule" id="PRU00076"/>
    </source>
</evidence>
<dbReference type="FunFam" id="2.10.25.10:FF:000004">
    <property type="entry name" value="Neurogenic locus notch 1"/>
    <property type="match status" value="1"/>
</dbReference>
<sequence length="1966" mass="213683">MQLHAFAQLASECYPGGYRTLQNPYRSIDFDSTELQHTAIQDLICDHSLPPGWYRFMINNKPAEMPTSCVEMNRCGTQAPVWLSLKDSSLPRPGEVRQLSACATWQFFHGSTKDCCLFRIPVSVRNCGDFFVYYLQPTQGCMGYCAKVVTEFRPKLCPPGEVEVNGICQASLPSVSSKPAVAPELVGSSIHLRCTFRTVTSALPVGYLVVWSRHLPSGMKEEIRRDSTLQSFSLVEMDGIHFKLGDTISCSVSTFLRNSTSAQSMPRESDAFFAGITFTPEALHITEDGKEHRLTIHSTVPVHCHGGEQNRRCSLSLHLSVHDADSLGLEAPNVALSACQVDLQPTPCREGSCAQATLLLTAVTDFTRDGNRVSLLSATAAQDSPRLWRGYVPAPLKVMVQDIPTASCYSLTDPHIITFDGRRYDNHQTGTFVLYRSLHREFEVQSRQWDCGSRHYAVACNCGVAAREGNDVVTFDMCNGQLQETRPQLSVKSLGAAVSEHLKILETHHGKKVTVLFPSGAFVRADVSDWGMSLSVRAPSVDFNSTRGLCGTFDRSSHNDFHRPDGTAYRTGDPESFIKDWRIAPGESLFDTTPPAIEKEIKTNFCRCQKGYSMSLHATSGADGLFNRLPSSHCLSHDDVDYTSVFPSMDVTSEYIDSPRGERAVQKRDTSSSEFSKRPKKEAPLYPEVDRPDPEGSVVINRTDPNWESGKEPGRPESRQKRQGDYEYQPVFMFQSLTQADLESFTYFFPEDHLSASRPSVRPTWPTPSGLTSVKALEICQLALANSTVGAVCRELLGRRLDEAVDLCILDLQLKDDLAWEEGLAPFLENECERRLLENRTLRSHELGGSAGTPGEVVTALKCPNFCNGNGHCTEWGCQCFPGHSFFDCSLTISQPIELTDLENSGLCDIRAFDCNSVRVFGLGFIDSPDLSCHFTRLTYINGEWSPGEHHKTKATFLSSKALDCAIPPLSNMAAEIMDFMVDDKPFARWEVKVTNDGSLYSKPRVLTLYDGVCQVCDSSPSGLCKLKDKSCNIDGMCFAEGDPNPTSPCLLCNPSTSKFTWSINEINQPPSLHKPVGGLQTFVGENFVYQFAAADPEGSAMLFLLESGPPDASLSPAGLLIWKVHSEERQTFEFTVSDECNAQSRYTVEVVVKPCGCLNGGTCVTNINFPPGSGQFLCMCPAGFTGDLCQENIDECLSNPCGTSTCLDAVNSFLCECPAGLRGVTCQEDVNECEKAPCFPGALCINSFGSYRCGSCPDGLEGDGRTCKAPRRPDTAGLASVQVPLSRTEGVSPILPETPDAAEKTPVVVNVPSKSGRSGPPAPVDARTTCLSRPCFPGVQCIDRRPPYAGYVCGRCPPGYYGNGRTCTKSSRAVSPSLQSRLTQTKSKRINYSLSKVPQLHLPVLPSRRLSSPVMRTNNDTTRPFLAAVPGPVTERREAALHGPLTHAHAHQLGPHADLNPLPLANGIADTAPFNGTLREMAVDEPSGWILSSTPKPLRAQTPAPGASPWITLPRTSTRHTGGRQPTKKQHNDVVATRVRPPQTPPRTELPLTSALTAALSSSSYVLSESEFSADGDVGGPASETADPLPLQTRFVPERRGAEGSSFNVAPSLHSHHTPQISNTVLPEEKKVTCADMPCFSGVHCEPTSEGGFRCGRCPFGYIGDGRTCRAVCRHSCGRNMECAAPNTCRCKAGYTGHSCHIAICKPECKNGGQCIAPDVCDCMKGYHGETCETALCSLPCEHGGTCVGRDTCSCPYGFVGPRCETMVCSRHCQNGGECESPDECKCQAGWTGPSCETALCNPVCLNGGTCHRPNTCLCPRGFYGSQCQNAVCSPPCKNGGHCIRSNVCSCPEGYTGGRCEKSVCEPMCMNGGRCIGPDVCDCPSGWRGRRCDKPTCLQKCLNGGECVGPNTCHCLPGWQGMLCQVPVCEQKCLFGSRCIRPNVCACRSGYTGALCAKKLPIRRG</sequence>
<evidence type="ECO:0000313" key="13">
    <source>
        <dbReference type="Proteomes" id="UP001046870"/>
    </source>
</evidence>
<dbReference type="InterPro" id="IPR050969">
    <property type="entry name" value="Dev_Signal_Modulators"/>
</dbReference>
<comment type="caution">
    <text evidence="12">The sequence shown here is derived from an EMBL/GenBank/DDBJ whole genome shotgun (WGS) entry which is preliminary data.</text>
</comment>
<evidence type="ECO:0000259" key="10">
    <source>
        <dbReference type="PROSITE" id="PS50835"/>
    </source>
</evidence>
<feature type="disulfide bond" evidence="7">
    <location>
        <begin position="1834"/>
        <end position="1844"/>
    </location>
</feature>
<evidence type="ECO:0000256" key="8">
    <source>
        <dbReference type="SAM" id="MobiDB-lite"/>
    </source>
</evidence>
<evidence type="ECO:0000256" key="6">
    <source>
        <dbReference type="ARBA" id="ARBA00023180"/>
    </source>
</evidence>
<feature type="domain" description="EGF-like" evidence="9">
    <location>
        <begin position="1193"/>
        <end position="1228"/>
    </location>
</feature>
<feature type="domain" description="EGF-like" evidence="9">
    <location>
        <begin position="1702"/>
        <end position="1731"/>
    </location>
</feature>
<dbReference type="PROSITE" id="PS51233">
    <property type="entry name" value="VWFD"/>
    <property type="match status" value="1"/>
</dbReference>
<dbReference type="FunFam" id="2.10.25.10:FF:000595">
    <property type="entry name" value="von Willebrand factor D and EGF domain-containing protein"/>
    <property type="match status" value="1"/>
</dbReference>
<dbReference type="Pfam" id="PF00094">
    <property type="entry name" value="VWD"/>
    <property type="match status" value="1"/>
</dbReference>
<feature type="compositionally biased region" description="Basic and acidic residues" evidence="8">
    <location>
        <begin position="657"/>
        <end position="694"/>
    </location>
</feature>
<feature type="domain" description="EGF-like" evidence="9">
    <location>
        <begin position="1230"/>
        <end position="1269"/>
    </location>
</feature>
<dbReference type="InterPro" id="IPR001846">
    <property type="entry name" value="VWF_type-D"/>
</dbReference>
<feature type="disulfide bond" evidence="7">
    <location>
        <begin position="1916"/>
        <end position="1925"/>
    </location>
</feature>
<keyword evidence="5 7" id="KW-1015">Disulfide bond</keyword>